<name>A0A5E4TAL4_9BURK</name>
<reference evidence="2 3" key="1">
    <citation type="submission" date="2019-08" db="EMBL/GenBank/DDBJ databases">
        <authorList>
            <person name="Peeters C."/>
        </authorList>
    </citation>
    <scope>NUCLEOTIDE SEQUENCE [LARGE SCALE GENOMIC DNA]</scope>
    <source>
        <strain evidence="2 3">LMG 30175</strain>
    </source>
</reference>
<feature type="region of interest" description="Disordered" evidence="1">
    <location>
        <begin position="133"/>
        <end position="152"/>
    </location>
</feature>
<protein>
    <submittedName>
        <fullName evidence="2">Uncharacterized protein</fullName>
    </submittedName>
</protein>
<feature type="region of interest" description="Disordered" evidence="1">
    <location>
        <begin position="16"/>
        <end position="42"/>
    </location>
</feature>
<sequence>MKICRNGSRYLLPDLQDEQTKGAPFRDQAPSRGTRGQRLTRRQRQDLAQQAFNFVQSSDKPLHPEIAKRLQESTTDAEPPPGSRAQFLHALLSIFNTLSSYNISLNNVTALATPLPNQITGISSPHPHAVSYDQRGTTGSAHPARGARKRRHVPARTIDDRDNVMTVSPADDVKLERLARPILKTHRTWGDALRSIGSGANPFESLVAVANQIHSVAHGQDIPDETRRILDKVGGAIDQTTVMSPNAAISRSFFRSFDTLANVIENKPVSVEKLDQAVNDVDLLRGFAKLNRVSVR</sequence>
<evidence type="ECO:0000313" key="3">
    <source>
        <dbReference type="Proteomes" id="UP000414233"/>
    </source>
</evidence>
<evidence type="ECO:0000256" key="1">
    <source>
        <dbReference type="SAM" id="MobiDB-lite"/>
    </source>
</evidence>
<organism evidence="2 3">
    <name type="scientific">Pandoraea terrae</name>
    <dbReference type="NCBI Taxonomy" id="1537710"/>
    <lineage>
        <taxon>Bacteria</taxon>
        <taxon>Pseudomonadati</taxon>
        <taxon>Pseudomonadota</taxon>
        <taxon>Betaproteobacteria</taxon>
        <taxon>Burkholderiales</taxon>
        <taxon>Burkholderiaceae</taxon>
        <taxon>Pandoraea</taxon>
    </lineage>
</organism>
<evidence type="ECO:0000313" key="2">
    <source>
        <dbReference type="EMBL" id="VVD83119.1"/>
    </source>
</evidence>
<dbReference type="Proteomes" id="UP000414233">
    <property type="component" value="Unassembled WGS sequence"/>
</dbReference>
<dbReference type="AlphaFoldDB" id="A0A5E4TAL4"/>
<dbReference type="EMBL" id="CABPRZ010000004">
    <property type="protein sequence ID" value="VVD83119.1"/>
    <property type="molecule type" value="Genomic_DNA"/>
</dbReference>
<accession>A0A5E4TAL4</accession>
<gene>
    <name evidence="2" type="ORF">PTE30175_01158</name>
</gene>
<keyword evidence="3" id="KW-1185">Reference proteome</keyword>
<proteinExistence type="predicted"/>
<dbReference type="RefSeq" id="WP_150696116.1">
    <property type="nucleotide sequence ID" value="NZ_CABPRZ010000004.1"/>
</dbReference>